<proteinExistence type="predicted"/>
<keyword evidence="2" id="KW-0812">Transmembrane</keyword>
<feature type="region of interest" description="Disordered" evidence="1">
    <location>
        <begin position="1"/>
        <end position="20"/>
    </location>
</feature>
<keyword evidence="2" id="KW-1133">Transmembrane helix</keyword>
<sequence>MSHAPKWIGTGSTRESRDYSSETCIRTTRANLRKSCRNARSPDSRGLGAFATAAARKVRHRTPAAFVRGRQQQQQQQLTRYVVELARQLHVRRSARPCTPIRVHMRSPHAVHATRQCTHSPALAHSHAAARRRKVKFALASTFECAYTYIQYVCFIIACLSFLRCDHRCSERKTGEKNGRV</sequence>
<feature type="transmembrane region" description="Helical" evidence="2">
    <location>
        <begin position="146"/>
        <end position="163"/>
    </location>
</feature>
<name>A0ABD2WU18_9HYME</name>
<keyword evidence="2" id="KW-0472">Membrane</keyword>
<organism evidence="3 4">
    <name type="scientific">Trichogramma kaykai</name>
    <dbReference type="NCBI Taxonomy" id="54128"/>
    <lineage>
        <taxon>Eukaryota</taxon>
        <taxon>Metazoa</taxon>
        <taxon>Ecdysozoa</taxon>
        <taxon>Arthropoda</taxon>
        <taxon>Hexapoda</taxon>
        <taxon>Insecta</taxon>
        <taxon>Pterygota</taxon>
        <taxon>Neoptera</taxon>
        <taxon>Endopterygota</taxon>
        <taxon>Hymenoptera</taxon>
        <taxon>Apocrita</taxon>
        <taxon>Proctotrupomorpha</taxon>
        <taxon>Chalcidoidea</taxon>
        <taxon>Trichogrammatidae</taxon>
        <taxon>Trichogramma</taxon>
    </lineage>
</organism>
<accession>A0ABD2WU18</accession>
<dbReference type="Proteomes" id="UP001627154">
    <property type="component" value="Unassembled WGS sequence"/>
</dbReference>
<dbReference type="EMBL" id="JBJJXI010000070">
    <property type="protein sequence ID" value="KAL3396562.1"/>
    <property type="molecule type" value="Genomic_DNA"/>
</dbReference>
<comment type="caution">
    <text evidence="3">The sequence shown here is derived from an EMBL/GenBank/DDBJ whole genome shotgun (WGS) entry which is preliminary data.</text>
</comment>
<reference evidence="3 4" key="1">
    <citation type="journal article" date="2024" name="bioRxiv">
        <title>A reference genome for Trichogramma kaykai: A tiny desert-dwelling parasitoid wasp with competing sex-ratio distorters.</title>
        <authorList>
            <person name="Culotta J."/>
            <person name="Lindsey A.R."/>
        </authorList>
    </citation>
    <scope>NUCLEOTIDE SEQUENCE [LARGE SCALE GENOMIC DNA]</scope>
    <source>
        <strain evidence="3 4">KSX58</strain>
    </source>
</reference>
<protein>
    <submittedName>
        <fullName evidence="3">Uncharacterized protein</fullName>
    </submittedName>
</protein>
<evidence type="ECO:0000313" key="3">
    <source>
        <dbReference type="EMBL" id="KAL3396562.1"/>
    </source>
</evidence>
<keyword evidence="4" id="KW-1185">Reference proteome</keyword>
<evidence type="ECO:0000313" key="4">
    <source>
        <dbReference type="Proteomes" id="UP001627154"/>
    </source>
</evidence>
<gene>
    <name evidence="3" type="ORF">TKK_009451</name>
</gene>
<dbReference type="AlphaFoldDB" id="A0ABD2WU18"/>
<evidence type="ECO:0000256" key="1">
    <source>
        <dbReference type="SAM" id="MobiDB-lite"/>
    </source>
</evidence>
<evidence type="ECO:0000256" key="2">
    <source>
        <dbReference type="SAM" id="Phobius"/>
    </source>
</evidence>